<evidence type="ECO:0000256" key="1">
    <source>
        <dbReference type="SAM" id="Phobius"/>
    </source>
</evidence>
<evidence type="ECO:0000313" key="3">
    <source>
        <dbReference type="EMBL" id="KAE8352208.1"/>
    </source>
</evidence>
<dbReference type="InterPro" id="IPR056119">
    <property type="entry name" value="DUF7702"/>
</dbReference>
<reference evidence="4" key="1">
    <citation type="submission" date="2019-04" db="EMBL/GenBank/DDBJ databases">
        <title>Friends and foes A comparative genomics studyof 23 Aspergillus species from section Flavi.</title>
        <authorList>
            <consortium name="DOE Joint Genome Institute"/>
            <person name="Kjaerbolling I."/>
            <person name="Vesth T."/>
            <person name="Frisvad J.C."/>
            <person name="Nybo J.L."/>
            <person name="Theobald S."/>
            <person name="Kildgaard S."/>
            <person name="Isbrandt T."/>
            <person name="Kuo A."/>
            <person name="Sato A."/>
            <person name="Lyhne E.K."/>
            <person name="Kogle M.E."/>
            <person name="Wiebenga A."/>
            <person name="Kun R.S."/>
            <person name="Lubbers R.J."/>
            <person name="Makela M.R."/>
            <person name="Barry K."/>
            <person name="Chovatia M."/>
            <person name="Clum A."/>
            <person name="Daum C."/>
            <person name="Haridas S."/>
            <person name="He G."/>
            <person name="LaButti K."/>
            <person name="Lipzen A."/>
            <person name="Mondo S."/>
            <person name="Riley R."/>
            <person name="Salamov A."/>
            <person name="Simmons B.A."/>
            <person name="Magnuson J.K."/>
            <person name="Henrissat B."/>
            <person name="Mortensen U.H."/>
            <person name="Larsen T.O."/>
            <person name="Devries R.P."/>
            <person name="Grigoriev I.V."/>
            <person name="Machida M."/>
            <person name="Baker S.E."/>
            <person name="Andersen M.R."/>
        </authorList>
    </citation>
    <scope>NUCLEOTIDE SEQUENCE [LARGE SCALE GENOMIC DNA]</scope>
    <source>
        <strain evidence="4">CBS 553.77</strain>
    </source>
</reference>
<dbReference type="PANTHER" id="PTHR42109">
    <property type="entry name" value="UNPLACED GENOMIC SCAFFOLD UM_SCAF_CONTIG_1.265, WHOLE GENOME SHOTGUN SEQUENCE"/>
    <property type="match status" value="1"/>
</dbReference>
<keyword evidence="1" id="KW-0472">Membrane</keyword>
<evidence type="ECO:0000259" key="2">
    <source>
        <dbReference type="Pfam" id="PF24800"/>
    </source>
</evidence>
<feature type="transmembrane region" description="Helical" evidence="1">
    <location>
        <begin position="105"/>
        <end position="125"/>
    </location>
</feature>
<feature type="transmembrane region" description="Helical" evidence="1">
    <location>
        <begin position="218"/>
        <end position="240"/>
    </location>
</feature>
<keyword evidence="1" id="KW-0812">Transmembrane</keyword>
<organism evidence="3 4">
    <name type="scientific">Aspergillus coremiiformis</name>
    <dbReference type="NCBI Taxonomy" id="138285"/>
    <lineage>
        <taxon>Eukaryota</taxon>
        <taxon>Fungi</taxon>
        <taxon>Dikarya</taxon>
        <taxon>Ascomycota</taxon>
        <taxon>Pezizomycotina</taxon>
        <taxon>Eurotiomycetes</taxon>
        <taxon>Eurotiomycetidae</taxon>
        <taxon>Eurotiales</taxon>
        <taxon>Aspergillaceae</taxon>
        <taxon>Aspergillus</taxon>
        <taxon>Aspergillus subgen. Circumdati</taxon>
    </lineage>
</organism>
<dbReference type="Pfam" id="PF24800">
    <property type="entry name" value="DUF7702"/>
    <property type="match status" value="1"/>
</dbReference>
<dbReference type="EMBL" id="ML739138">
    <property type="protein sequence ID" value="KAE8352208.1"/>
    <property type="molecule type" value="Genomic_DNA"/>
</dbReference>
<dbReference type="OrthoDB" id="2560628at2759"/>
<feature type="transmembrane region" description="Helical" evidence="1">
    <location>
        <begin position="6"/>
        <end position="26"/>
    </location>
</feature>
<accession>A0A5N6Z456</accession>
<feature type="transmembrane region" description="Helical" evidence="1">
    <location>
        <begin position="64"/>
        <end position="93"/>
    </location>
</feature>
<evidence type="ECO:0000313" key="4">
    <source>
        <dbReference type="Proteomes" id="UP000327118"/>
    </source>
</evidence>
<feature type="domain" description="DUF7702" evidence="2">
    <location>
        <begin position="4"/>
        <end position="239"/>
    </location>
</feature>
<feature type="transmembrane region" description="Helical" evidence="1">
    <location>
        <begin position="145"/>
        <end position="166"/>
    </location>
</feature>
<feature type="transmembrane region" description="Helical" evidence="1">
    <location>
        <begin position="178"/>
        <end position="198"/>
    </location>
</feature>
<dbReference type="Proteomes" id="UP000327118">
    <property type="component" value="Unassembled WGS sequence"/>
</dbReference>
<proteinExistence type="predicted"/>
<keyword evidence="4" id="KW-1185">Reference proteome</keyword>
<keyword evidence="1" id="KW-1133">Transmembrane helix</keyword>
<gene>
    <name evidence="3" type="ORF">BDV28DRAFT_5354</name>
</gene>
<protein>
    <recommendedName>
        <fullName evidence="2">DUF7702 domain-containing protein</fullName>
    </recommendedName>
</protein>
<feature type="transmembrane region" description="Helical" evidence="1">
    <location>
        <begin position="38"/>
        <end position="58"/>
    </location>
</feature>
<dbReference type="PANTHER" id="PTHR42109:SF2">
    <property type="entry name" value="INTEGRAL MEMBRANE PROTEIN"/>
    <property type="match status" value="1"/>
</dbReference>
<name>A0A5N6Z456_9EURO</name>
<dbReference type="AlphaFoldDB" id="A0A5N6Z456"/>
<sequence length="266" mass="29327">MFNDHSKASIAQIVFYVPVTIMAAYLACYRHQRPRWSWIILLIFCAIRITAGVLVIVFNQNPSTGLMIASIILLNVGLFPLIGATLGLIRIIIAHEEEIDKRVRQCLVLSRVLFLVGIALAVAGGCLEGSDEISDVNIGLKLVKAGYSVVVVFLACLVVAQAYFWTRLSDLSRTSQTILKAMALALPFIIVRITYLFLSSLHGSDRRWNDLTGPIAPFLVMGLLMEYVVVCIYLVTGFIIPPWRNVEGKARLSASGCLLVEDSSQV</sequence>